<evidence type="ECO:0000313" key="1">
    <source>
        <dbReference type="EMBL" id="KAJ6778554.1"/>
    </source>
</evidence>
<keyword evidence="2" id="KW-1185">Reference proteome</keyword>
<gene>
    <name evidence="1" type="ORF">OIU74_002360</name>
</gene>
<proteinExistence type="predicted"/>
<protein>
    <submittedName>
        <fullName evidence="1">Uncharacterized protein</fullName>
    </submittedName>
</protein>
<dbReference type="EMBL" id="JAPFFM010000001">
    <property type="protein sequence ID" value="KAJ6778554.1"/>
    <property type="molecule type" value="Genomic_DNA"/>
</dbReference>
<reference evidence="1" key="1">
    <citation type="submission" date="2022-11" db="EMBL/GenBank/DDBJ databases">
        <authorList>
            <person name="Hyden B.L."/>
            <person name="Feng K."/>
            <person name="Yates T."/>
            <person name="Jawdy S."/>
            <person name="Smart L.B."/>
            <person name="Muchero W."/>
        </authorList>
    </citation>
    <scope>NUCLEOTIDE SEQUENCE</scope>
    <source>
        <tissue evidence="1">Shoot tip</tissue>
    </source>
</reference>
<organism evidence="1 2">
    <name type="scientific">Salix koriyanagi</name>
    <dbReference type="NCBI Taxonomy" id="2511006"/>
    <lineage>
        <taxon>Eukaryota</taxon>
        <taxon>Viridiplantae</taxon>
        <taxon>Streptophyta</taxon>
        <taxon>Embryophyta</taxon>
        <taxon>Tracheophyta</taxon>
        <taxon>Spermatophyta</taxon>
        <taxon>Magnoliopsida</taxon>
        <taxon>eudicotyledons</taxon>
        <taxon>Gunneridae</taxon>
        <taxon>Pentapetalae</taxon>
        <taxon>rosids</taxon>
        <taxon>fabids</taxon>
        <taxon>Malpighiales</taxon>
        <taxon>Salicaceae</taxon>
        <taxon>Saliceae</taxon>
        <taxon>Salix</taxon>
    </lineage>
</organism>
<sequence length="79" mass="9423">MEVTKNIKEVVLHLFSCFKETVDSSKEVTFYVLNITLKPMEVKWCILKLSWMEHPSNHLLCDIIFSILFVRLQHFNRPN</sequence>
<dbReference type="Proteomes" id="UP001151752">
    <property type="component" value="Chromosome 16"/>
</dbReference>
<accession>A0A9Q0X4G4</accession>
<dbReference type="AlphaFoldDB" id="A0A9Q0X4G4"/>
<evidence type="ECO:0000313" key="2">
    <source>
        <dbReference type="Proteomes" id="UP001151752"/>
    </source>
</evidence>
<name>A0A9Q0X4G4_9ROSI</name>
<reference evidence="1" key="2">
    <citation type="journal article" date="2023" name="Int. J. Mol. Sci.">
        <title>De Novo Assembly and Annotation of 11 Diverse Shrub Willow (Salix) Genomes Reveals Novel Gene Organization in Sex-Linked Regions.</title>
        <authorList>
            <person name="Hyden B."/>
            <person name="Feng K."/>
            <person name="Yates T.B."/>
            <person name="Jawdy S."/>
            <person name="Cereghino C."/>
            <person name="Smart L.B."/>
            <person name="Muchero W."/>
        </authorList>
    </citation>
    <scope>NUCLEOTIDE SEQUENCE</scope>
    <source>
        <tissue evidence="1">Shoot tip</tissue>
    </source>
</reference>
<comment type="caution">
    <text evidence="1">The sequence shown here is derived from an EMBL/GenBank/DDBJ whole genome shotgun (WGS) entry which is preliminary data.</text>
</comment>